<evidence type="ECO:0000313" key="2">
    <source>
        <dbReference type="Proteomes" id="UP001431429"/>
    </source>
</evidence>
<accession>A0ABT0UYX4</accession>
<dbReference type="RefSeq" id="WP_250922840.1">
    <property type="nucleotide sequence ID" value="NZ_JAMQAW010000041.1"/>
</dbReference>
<dbReference type="EMBL" id="JAMQAW010000041">
    <property type="protein sequence ID" value="MCM2392513.1"/>
    <property type="molecule type" value="Genomic_DNA"/>
</dbReference>
<comment type="caution">
    <text evidence="1">The sequence shown here is derived from an EMBL/GenBank/DDBJ whole genome shotgun (WGS) entry which is preliminary data.</text>
</comment>
<keyword evidence="2" id="KW-1185">Reference proteome</keyword>
<evidence type="ECO:0000313" key="1">
    <source>
        <dbReference type="EMBL" id="MCM2392513.1"/>
    </source>
</evidence>
<name>A0ABT0UYX4_9ACTN</name>
<gene>
    <name evidence="1" type="ORF">NBG84_30220</name>
</gene>
<reference evidence="1" key="1">
    <citation type="submission" date="2022-06" db="EMBL/GenBank/DDBJ databases">
        <title>Genome public.</title>
        <authorList>
            <person name="Sun Q."/>
        </authorList>
    </citation>
    <scope>NUCLEOTIDE SEQUENCE</scope>
    <source>
        <strain evidence="1">CWNU-1</strain>
    </source>
</reference>
<organism evidence="1 2">
    <name type="scientific">Streptomyces albipurpureus</name>
    <dbReference type="NCBI Taxonomy" id="2897419"/>
    <lineage>
        <taxon>Bacteria</taxon>
        <taxon>Bacillati</taxon>
        <taxon>Actinomycetota</taxon>
        <taxon>Actinomycetes</taxon>
        <taxon>Kitasatosporales</taxon>
        <taxon>Streptomycetaceae</taxon>
        <taxon>Streptomyces</taxon>
    </lineage>
</organism>
<sequence length="164" mass="19111">MDELLRELITDISGANEVIWILLQGQSSEWLSETCKSILHERDPYCRRWPESHHANVLELLNKLSRHRVIRNAVIHGVWYPYDPFTEDDLLPRPWGARDDGSPVYYCTRSRYRKIDEARELSVGDVAVLADEIADVQSRLIFEFKAMKKHSNPNAGEAFKRWSS</sequence>
<dbReference type="Proteomes" id="UP001431429">
    <property type="component" value="Unassembled WGS sequence"/>
</dbReference>
<proteinExistence type="predicted"/>
<protein>
    <submittedName>
        <fullName evidence="1">Uncharacterized protein</fullName>
    </submittedName>
</protein>